<evidence type="ECO:0000313" key="3">
    <source>
        <dbReference type="Proteomes" id="UP000037020"/>
    </source>
</evidence>
<feature type="compositionally biased region" description="Basic and acidic residues" evidence="1">
    <location>
        <begin position="53"/>
        <end position="72"/>
    </location>
</feature>
<protein>
    <submittedName>
        <fullName evidence="2">Uncharacterized protein</fullName>
    </submittedName>
</protein>
<evidence type="ECO:0000313" key="2">
    <source>
        <dbReference type="EMBL" id="KOG88511.1"/>
    </source>
</evidence>
<gene>
    <name evidence="2" type="ORF">ADK38_19380</name>
</gene>
<organism evidence="2 3">
    <name type="scientific">Streptomyces varsoviensis</name>
    <dbReference type="NCBI Taxonomy" id="67373"/>
    <lineage>
        <taxon>Bacteria</taxon>
        <taxon>Bacillati</taxon>
        <taxon>Actinomycetota</taxon>
        <taxon>Actinomycetes</taxon>
        <taxon>Kitasatosporales</taxon>
        <taxon>Streptomycetaceae</taxon>
        <taxon>Streptomyces</taxon>
    </lineage>
</organism>
<name>A0ABR5J5U9_9ACTN</name>
<dbReference type="Proteomes" id="UP000037020">
    <property type="component" value="Unassembled WGS sequence"/>
</dbReference>
<accession>A0ABR5J5U9</accession>
<feature type="region of interest" description="Disordered" evidence="1">
    <location>
        <begin position="27"/>
        <end position="82"/>
    </location>
</feature>
<evidence type="ECO:0000256" key="1">
    <source>
        <dbReference type="SAM" id="MobiDB-lite"/>
    </source>
</evidence>
<reference evidence="2 3" key="1">
    <citation type="submission" date="2015-07" db="EMBL/GenBank/DDBJ databases">
        <authorList>
            <person name="Ju K.-S."/>
            <person name="Doroghazi J.R."/>
            <person name="Metcalf W.W."/>
        </authorList>
    </citation>
    <scope>NUCLEOTIDE SEQUENCE [LARGE SCALE GENOMIC DNA]</scope>
    <source>
        <strain evidence="2 3">NRRL B-3589</strain>
    </source>
</reference>
<comment type="caution">
    <text evidence="2">The sequence shown here is derived from an EMBL/GenBank/DDBJ whole genome shotgun (WGS) entry which is preliminary data.</text>
</comment>
<proteinExistence type="predicted"/>
<keyword evidence="3" id="KW-1185">Reference proteome</keyword>
<sequence length="82" mass="8354">MAPSACPVAELVAGLVAELVAGLPDGRAAADPLPAPLPSPPGAALRSSLPERPAGRLTKEIEIRSPTREDQILAHPAPHALL</sequence>
<dbReference type="EMBL" id="LGUT01001652">
    <property type="protein sequence ID" value="KOG88511.1"/>
    <property type="molecule type" value="Genomic_DNA"/>
</dbReference>